<evidence type="ECO:0000313" key="2">
    <source>
        <dbReference type="EMBL" id="GAX21440.1"/>
    </source>
</evidence>
<keyword evidence="3" id="KW-1185">Reference proteome</keyword>
<gene>
    <name evidence="2" type="ORF">FisN_10Hu018</name>
</gene>
<organism evidence="2 3">
    <name type="scientific">Fistulifera solaris</name>
    <name type="common">Oleaginous diatom</name>
    <dbReference type="NCBI Taxonomy" id="1519565"/>
    <lineage>
        <taxon>Eukaryota</taxon>
        <taxon>Sar</taxon>
        <taxon>Stramenopiles</taxon>
        <taxon>Ochrophyta</taxon>
        <taxon>Bacillariophyta</taxon>
        <taxon>Bacillariophyceae</taxon>
        <taxon>Bacillariophycidae</taxon>
        <taxon>Naviculales</taxon>
        <taxon>Naviculaceae</taxon>
        <taxon>Fistulifera</taxon>
    </lineage>
</organism>
<feature type="chain" id="PRO_5012328727" evidence="1">
    <location>
        <begin position="24"/>
        <end position="141"/>
    </location>
</feature>
<sequence length="141" mass="15662">MARFTLLGFLIIFCAQCSHTISAERRMQTIERTATTLKSSSFDASHTDSCLSVRGGGLFPAGWHPLGYKITSVGEAFLSFDGSLESDVGRFLGSLKKRVTKNTLKAYWLEIVRVAKTGQAMRIYRQIDKLLQFCFSAGLIN</sequence>
<protein>
    <submittedName>
        <fullName evidence="2">Uncharacterized protein</fullName>
    </submittedName>
</protein>
<reference evidence="2 3" key="1">
    <citation type="journal article" date="2015" name="Plant Cell">
        <title>Oil accumulation by the oleaginous diatom Fistulifera solaris as revealed by the genome and transcriptome.</title>
        <authorList>
            <person name="Tanaka T."/>
            <person name="Maeda Y."/>
            <person name="Veluchamy A."/>
            <person name="Tanaka M."/>
            <person name="Abida H."/>
            <person name="Marechal E."/>
            <person name="Bowler C."/>
            <person name="Muto M."/>
            <person name="Sunaga Y."/>
            <person name="Tanaka M."/>
            <person name="Yoshino T."/>
            <person name="Taniguchi T."/>
            <person name="Fukuda Y."/>
            <person name="Nemoto M."/>
            <person name="Matsumoto M."/>
            <person name="Wong P.S."/>
            <person name="Aburatani S."/>
            <person name="Fujibuchi W."/>
        </authorList>
    </citation>
    <scope>NUCLEOTIDE SEQUENCE [LARGE SCALE GENOMIC DNA]</scope>
    <source>
        <strain evidence="2 3">JPCC DA0580</strain>
    </source>
</reference>
<dbReference type="EMBL" id="BDSP01000167">
    <property type="protein sequence ID" value="GAX21440.1"/>
    <property type="molecule type" value="Genomic_DNA"/>
</dbReference>
<comment type="caution">
    <text evidence="2">The sequence shown here is derived from an EMBL/GenBank/DDBJ whole genome shotgun (WGS) entry which is preliminary data.</text>
</comment>
<dbReference type="InParanoid" id="A0A1Z5K5B0"/>
<feature type="signal peptide" evidence="1">
    <location>
        <begin position="1"/>
        <end position="23"/>
    </location>
</feature>
<evidence type="ECO:0000256" key="1">
    <source>
        <dbReference type="SAM" id="SignalP"/>
    </source>
</evidence>
<name>A0A1Z5K5B0_FISSO</name>
<dbReference type="OrthoDB" id="41869at2759"/>
<accession>A0A1Z5K5B0</accession>
<evidence type="ECO:0000313" key="3">
    <source>
        <dbReference type="Proteomes" id="UP000198406"/>
    </source>
</evidence>
<proteinExistence type="predicted"/>
<dbReference type="AlphaFoldDB" id="A0A1Z5K5B0"/>
<keyword evidence="1" id="KW-0732">Signal</keyword>
<dbReference type="Proteomes" id="UP000198406">
    <property type="component" value="Unassembled WGS sequence"/>
</dbReference>